<dbReference type="RefSeq" id="WP_137275222.1">
    <property type="nucleotide sequence ID" value="NZ_QKNX01000001.1"/>
</dbReference>
<dbReference type="Proteomes" id="UP000308037">
    <property type="component" value="Unassembled WGS sequence"/>
</dbReference>
<dbReference type="EMBL" id="QKNX01000001">
    <property type="protein sequence ID" value="TKR27922.1"/>
    <property type="molecule type" value="Genomic_DNA"/>
</dbReference>
<dbReference type="InterPro" id="IPR017946">
    <property type="entry name" value="PLC-like_Pdiesterase_TIM-brl"/>
</dbReference>
<dbReference type="PANTHER" id="PTHR46211">
    <property type="entry name" value="GLYCEROPHOSPHORYL DIESTER PHOSPHODIESTERASE"/>
    <property type="match status" value="1"/>
</dbReference>
<dbReference type="Gene3D" id="3.20.20.190">
    <property type="entry name" value="Phosphatidylinositol (PI) phosphodiesterase"/>
    <property type="match status" value="1"/>
</dbReference>
<dbReference type="OrthoDB" id="19020at2157"/>
<proteinExistence type="predicted"/>
<dbReference type="Pfam" id="PF03009">
    <property type="entry name" value="GDPD"/>
    <property type="match status" value="1"/>
</dbReference>
<organism evidence="2 3">
    <name type="scientific">Natronomonas salsuginis</name>
    <dbReference type="NCBI Taxonomy" id="2217661"/>
    <lineage>
        <taxon>Archaea</taxon>
        <taxon>Methanobacteriati</taxon>
        <taxon>Methanobacteriota</taxon>
        <taxon>Stenosarchaea group</taxon>
        <taxon>Halobacteria</taxon>
        <taxon>Halobacteriales</taxon>
        <taxon>Natronomonadaceae</taxon>
        <taxon>Natronomonas</taxon>
    </lineage>
</organism>
<reference evidence="2 3" key="1">
    <citation type="submission" date="2019-04" db="EMBL/GenBank/DDBJ databases">
        <title>Natronomonas sp. F20-122 a newhaloarchaeon isolated from a saline saltern of Isla Bacuta, Huelva, Spain.</title>
        <authorList>
            <person name="Duran-Viseras A."/>
            <person name="Sanchez-Porro C."/>
            <person name="Ventosa A."/>
        </authorList>
    </citation>
    <scope>NUCLEOTIDE SEQUENCE [LARGE SCALE GENOMIC DNA]</scope>
    <source>
        <strain evidence="2 3">F20-122</strain>
    </source>
</reference>
<sequence>MRLIAHRGFRSAYPENTLKAVEAAAAVADEVEIDVRRCGSGELVVIHDETIDRVSDGHGPVAEHTLAELEALDVLGTGAGVPTLEEALRAIPSYVGVNIELKERGTGGDALELIDAHHPQAIVSSFSRDVLADCREIDPTVPRAYLTDDAAAEGIEIAIDLDCEYFHPSMERCTGRVVADAHRAGMSVTAWSIDSSDEAETLAQAGVDGVIADRPDVLTGSMA</sequence>
<evidence type="ECO:0000313" key="2">
    <source>
        <dbReference type="EMBL" id="TKR27922.1"/>
    </source>
</evidence>
<dbReference type="SUPFAM" id="SSF51695">
    <property type="entry name" value="PLC-like phosphodiesterases"/>
    <property type="match status" value="1"/>
</dbReference>
<evidence type="ECO:0000259" key="1">
    <source>
        <dbReference type="PROSITE" id="PS51704"/>
    </source>
</evidence>
<dbReference type="GO" id="GO:0006629">
    <property type="term" value="P:lipid metabolic process"/>
    <property type="evidence" value="ECO:0007669"/>
    <property type="project" value="InterPro"/>
</dbReference>
<feature type="domain" description="GP-PDE" evidence="1">
    <location>
        <begin position="1"/>
        <end position="222"/>
    </location>
</feature>
<name>A0A4U5JEZ1_9EURY</name>
<gene>
    <name evidence="2" type="ORF">DM868_02220</name>
</gene>
<evidence type="ECO:0000313" key="3">
    <source>
        <dbReference type="Proteomes" id="UP000308037"/>
    </source>
</evidence>
<protein>
    <submittedName>
        <fullName evidence="2">Glycerophosphodiester phosphodiesterase</fullName>
    </submittedName>
</protein>
<dbReference type="AlphaFoldDB" id="A0A4U5JEZ1"/>
<dbReference type="InterPro" id="IPR030395">
    <property type="entry name" value="GP_PDE_dom"/>
</dbReference>
<dbReference type="PROSITE" id="PS51704">
    <property type="entry name" value="GP_PDE"/>
    <property type="match status" value="1"/>
</dbReference>
<accession>A0A4U5JEZ1</accession>
<comment type="caution">
    <text evidence="2">The sequence shown here is derived from an EMBL/GenBank/DDBJ whole genome shotgun (WGS) entry which is preliminary data.</text>
</comment>
<keyword evidence="3" id="KW-1185">Reference proteome</keyword>
<dbReference type="PANTHER" id="PTHR46211:SF14">
    <property type="entry name" value="GLYCEROPHOSPHODIESTER PHOSPHODIESTERASE"/>
    <property type="match status" value="1"/>
</dbReference>
<dbReference type="GO" id="GO:0008081">
    <property type="term" value="F:phosphoric diester hydrolase activity"/>
    <property type="evidence" value="ECO:0007669"/>
    <property type="project" value="InterPro"/>
</dbReference>